<dbReference type="EMBL" id="CP000249">
    <property type="protein sequence ID" value="ABD09529.1"/>
    <property type="molecule type" value="Genomic_DNA"/>
</dbReference>
<protein>
    <submittedName>
        <fullName evidence="2">Uncharacterized protein</fullName>
    </submittedName>
</protein>
<reference evidence="2 3" key="1">
    <citation type="journal article" date="2007" name="Genome Res.">
        <title>Genome characteristics of facultatively symbiotic Frankia sp. strains reflect host range and host plant biogeography.</title>
        <authorList>
            <person name="Normand P."/>
            <person name="Lapierre P."/>
            <person name="Tisa L.S."/>
            <person name="Gogarten J.P."/>
            <person name="Alloisio N."/>
            <person name="Bagnarol E."/>
            <person name="Bassi C.A."/>
            <person name="Berry A.M."/>
            <person name="Bickhart D.M."/>
            <person name="Choisne N."/>
            <person name="Couloux A."/>
            <person name="Cournoyer B."/>
            <person name="Cruveiller S."/>
            <person name="Daubin V."/>
            <person name="Demange N."/>
            <person name="Francino M.P."/>
            <person name="Goltsman E."/>
            <person name="Huang Y."/>
            <person name="Kopp O.R."/>
            <person name="Labarre L."/>
            <person name="Lapidus A."/>
            <person name="Lavire C."/>
            <person name="Marechal J."/>
            <person name="Martinez M."/>
            <person name="Mastronunzio J.E."/>
            <person name="Mullin B.C."/>
            <person name="Niemann J."/>
            <person name="Pujic P."/>
            <person name="Rawnsley T."/>
            <person name="Rouy Z."/>
            <person name="Schenowitz C."/>
            <person name="Sellstedt A."/>
            <person name="Tavares F."/>
            <person name="Tomkins J.P."/>
            <person name="Vallenet D."/>
            <person name="Valverde C."/>
            <person name="Wall L.G."/>
            <person name="Wang Y."/>
            <person name="Medigue C."/>
            <person name="Benson D.R."/>
        </authorList>
    </citation>
    <scope>NUCLEOTIDE SEQUENCE [LARGE SCALE GENOMIC DNA]</scope>
    <source>
        <strain evidence="3">DSM 45818 / CECT 9043 / CcI3</strain>
    </source>
</reference>
<proteinExistence type="predicted"/>
<organism evidence="2 3">
    <name type="scientific">Frankia casuarinae (strain DSM 45818 / CECT 9043 / HFP020203 / CcI3)</name>
    <dbReference type="NCBI Taxonomy" id="106370"/>
    <lineage>
        <taxon>Bacteria</taxon>
        <taxon>Bacillati</taxon>
        <taxon>Actinomycetota</taxon>
        <taxon>Actinomycetes</taxon>
        <taxon>Frankiales</taxon>
        <taxon>Frankiaceae</taxon>
        <taxon>Frankia</taxon>
    </lineage>
</organism>
<evidence type="ECO:0000313" key="2">
    <source>
        <dbReference type="EMBL" id="ABD09529.1"/>
    </source>
</evidence>
<name>Q2JGR3_FRACC</name>
<gene>
    <name evidence="2" type="ordered locus">Francci3_0135</name>
</gene>
<feature type="compositionally biased region" description="Basic and acidic residues" evidence="1">
    <location>
        <begin position="130"/>
        <end position="145"/>
    </location>
</feature>
<dbReference type="HOGENOM" id="CLU_1523008_0_0_11"/>
<evidence type="ECO:0000256" key="1">
    <source>
        <dbReference type="SAM" id="MobiDB-lite"/>
    </source>
</evidence>
<keyword evidence="3" id="KW-1185">Reference proteome</keyword>
<accession>Q2JGR3</accession>
<dbReference type="Proteomes" id="UP000001937">
    <property type="component" value="Chromosome"/>
</dbReference>
<sequence length="176" mass="19062">MTGDDRQRRLIEDLGRLADHGVRGPEDIINAAPRLLALVAAQGGEWARARGVVRLLHAATQALGHPRGSALRALLALDPAPRGMGVRLTKTERRHAASVYYRIEGDTFRKTHEKNLITALAIEIDHRLTTGHDTTRGDHAGDGHGRMPSTRPGPKNPPPPASTFRPLAKREAKGGP</sequence>
<dbReference type="KEGG" id="fra:Francci3_0135"/>
<evidence type="ECO:0000313" key="3">
    <source>
        <dbReference type="Proteomes" id="UP000001937"/>
    </source>
</evidence>
<feature type="region of interest" description="Disordered" evidence="1">
    <location>
        <begin position="130"/>
        <end position="176"/>
    </location>
</feature>
<dbReference type="AlphaFoldDB" id="Q2JGR3"/>